<proteinExistence type="predicted"/>
<dbReference type="InterPro" id="IPR027417">
    <property type="entry name" value="P-loop_NTPase"/>
</dbReference>
<dbReference type="Gene3D" id="3.40.50.300">
    <property type="entry name" value="P-loop containing nucleotide triphosphate hydrolases"/>
    <property type="match status" value="1"/>
</dbReference>
<evidence type="ECO:0000256" key="1">
    <source>
        <dbReference type="SAM" id="MobiDB-lite"/>
    </source>
</evidence>
<sequence>MNNLFAPVQRQKMKLRMALTGVSGGGKTLGALYLAYGLTDDWGKVALIDTERERGRAYASRSDLPIPTGEYLYAGLYAPYSPERYKEYVRQAAEAVGPDGVVIVDSLSHAWNNEGGVLEIKDRIAAQAGKNSYTAWNEAGREQNGLINYILGVDCHTIVTMRSKMEYAMELNERGKQQPVKIGLAPVQRDDTEYEFDIVMNIGRDHVAVTSKDVTFLDGFGAVITPELGRQLRAWLADGKEPERYFCADCGARIRDSAKGTARARAAATQEHFGRTLCEACTKQALREERAAQSRKEANGNDTGQPPQG</sequence>
<accession>A0A8S5MH50</accession>
<protein>
    <submittedName>
        <fullName evidence="2">AAA domain protein</fullName>
    </submittedName>
</protein>
<evidence type="ECO:0000313" key="2">
    <source>
        <dbReference type="EMBL" id="DAD81536.1"/>
    </source>
</evidence>
<dbReference type="EMBL" id="BK014903">
    <property type="protein sequence ID" value="DAD81536.1"/>
    <property type="molecule type" value="Genomic_DNA"/>
</dbReference>
<name>A0A8S5MH50_9CAUD</name>
<dbReference type="SUPFAM" id="SSF52540">
    <property type="entry name" value="P-loop containing nucleoside triphosphate hydrolases"/>
    <property type="match status" value="1"/>
</dbReference>
<dbReference type="Pfam" id="PF13479">
    <property type="entry name" value="AAA_24"/>
    <property type="match status" value="1"/>
</dbReference>
<organism evidence="2">
    <name type="scientific">Siphoviridae sp. ct7es18</name>
    <dbReference type="NCBI Taxonomy" id="2826166"/>
    <lineage>
        <taxon>Viruses</taxon>
        <taxon>Duplodnaviria</taxon>
        <taxon>Heunggongvirae</taxon>
        <taxon>Uroviricota</taxon>
        <taxon>Caudoviricetes</taxon>
    </lineage>
</organism>
<feature type="region of interest" description="Disordered" evidence="1">
    <location>
        <begin position="289"/>
        <end position="309"/>
    </location>
</feature>
<reference evidence="2" key="1">
    <citation type="journal article" date="2021" name="Proc. Natl. Acad. Sci. U.S.A.">
        <title>A Catalog of Tens of Thousands of Viruses from Human Metagenomes Reveals Hidden Associations with Chronic Diseases.</title>
        <authorList>
            <person name="Tisza M.J."/>
            <person name="Buck C.B."/>
        </authorList>
    </citation>
    <scope>NUCLEOTIDE SEQUENCE</scope>
    <source>
        <strain evidence="2">Ct7es18</strain>
    </source>
</reference>
<feature type="compositionally biased region" description="Basic and acidic residues" evidence="1">
    <location>
        <begin position="289"/>
        <end position="299"/>
    </location>
</feature>
<feature type="compositionally biased region" description="Polar residues" evidence="1">
    <location>
        <begin position="300"/>
        <end position="309"/>
    </location>
</feature>